<protein>
    <submittedName>
        <fullName evidence="2">Uroporphyrinogen-III synthase</fullName>
        <ecNumber evidence="2">4.2.1.75</ecNumber>
    </submittedName>
</protein>
<keyword evidence="3" id="KW-1185">Reference proteome</keyword>
<keyword evidence="2" id="KW-0456">Lyase</keyword>
<evidence type="ECO:0000259" key="1">
    <source>
        <dbReference type="Pfam" id="PF02602"/>
    </source>
</evidence>
<dbReference type="Pfam" id="PF02602">
    <property type="entry name" value="HEM4"/>
    <property type="match status" value="1"/>
</dbReference>
<dbReference type="CDD" id="cd06578">
    <property type="entry name" value="HemD"/>
    <property type="match status" value="1"/>
</dbReference>
<comment type="caution">
    <text evidence="2">The sequence shown here is derived from an EMBL/GenBank/DDBJ whole genome shotgun (WGS) entry which is preliminary data.</text>
</comment>
<feature type="domain" description="Tetrapyrrole biosynthesis uroporphyrinogen III synthase" evidence="1">
    <location>
        <begin position="35"/>
        <end position="207"/>
    </location>
</feature>
<dbReference type="Proteomes" id="UP001557465">
    <property type="component" value="Unassembled WGS sequence"/>
</dbReference>
<dbReference type="GO" id="GO:0004852">
    <property type="term" value="F:uroporphyrinogen-III synthase activity"/>
    <property type="evidence" value="ECO:0007669"/>
    <property type="project" value="UniProtKB-EC"/>
</dbReference>
<evidence type="ECO:0000313" key="2">
    <source>
        <dbReference type="EMBL" id="MEX1661371.1"/>
    </source>
</evidence>
<organism evidence="2 3">
    <name type="scientific">Thioclava arctica</name>
    <dbReference type="NCBI Taxonomy" id="3238301"/>
    <lineage>
        <taxon>Bacteria</taxon>
        <taxon>Pseudomonadati</taxon>
        <taxon>Pseudomonadota</taxon>
        <taxon>Alphaproteobacteria</taxon>
        <taxon>Rhodobacterales</taxon>
        <taxon>Paracoccaceae</taxon>
        <taxon>Thioclava</taxon>
    </lineage>
</organism>
<dbReference type="EC" id="4.2.1.75" evidence="2"/>
<gene>
    <name evidence="2" type="ORF">AB4874_06865</name>
</gene>
<dbReference type="Gene3D" id="3.40.50.10090">
    <property type="match status" value="2"/>
</dbReference>
<dbReference type="RefSeq" id="WP_368391416.1">
    <property type="nucleotide sequence ID" value="NZ_JBFRYC010000003.1"/>
</dbReference>
<accession>A0ABV3TII4</accession>
<dbReference type="InterPro" id="IPR036108">
    <property type="entry name" value="4pyrrol_syn_uPrphyn_synt_sf"/>
</dbReference>
<name>A0ABV3TII4_9RHOB</name>
<dbReference type="EMBL" id="JBFRYC010000003">
    <property type="protein sequence ID" value="MEX1661371.1"/>
    <property type="molecule type" value="Genomic_DNA"/>
</dbReference>
<reference evidence="2 3" key="1">
    <citation type="journal article" date="2011" name="Int. J. Syst. Evol. Microbiol.">
        <title>Zhongshania antarctica gen. nov., sp. nov. and Zhongshania guokunii sp. nov., gammaproteobacteria respectively isolated from coastal attached (fast) ice and surface seawater of the Antarctic.</title>
        <authorList>
            <person name="Li H.J."/>
            <person name="Zhang X.Y."/>
            <person name="Chen C.X."/>
            <person name="Zhang Y.J."/>
            <person name="Gao Z.M."/>
            <person name="Yu Y."/>
            <person name="Chen X.L."/>
            <person name="Chen B."/>
            <person name="Zhang Y.Z."/>
        </authorList>
    </citation>
    <scope>NUCLEOTIDE SEQUENCE [LARGE SCALE GENOMIC DNA]</scope>
    <source>
        <strain evidence="2 3">15-R06ZXC-3</strain>
    </source>
</reference>
<proteinExistence type="predicted"/>
<dbReference type="SUPFAM" id="SSF69618">
    <property type="entry name" value="HemD-like"/>
    <property type="match status" value="1"/>
</dbReference>
<dbReference type="InterPro" id="IPR003754">
    <property type="entry name" value="4pyrrol_synth_uPrphyn_synth"/>
</dbReference>
<evidence type="ECO:0000313" key="3">
    <source>
        <dbReference type="Proteomes" id="UP001557465"/>
    </source>
</evidence>
<sequence length="240" mass="25636">MGKRIEKPILLLTRPRESSEAFARQFNARFGADWPVLLSPLIEIDPLDGAIPPAEALIFTSQHGVRVFAEREDATGRVAYCVGARTAQAARKAGFHAIAGEGGAEALIPVIKATYSGERLLHARGEEVAFDLAKALNYAGIETNEIVLYRQVSVPLSPDARAALRGEMPLLIPIFSPNSARALTKALPDHHAPLFVAAISAAVADICQPSIYDLIEVAPTADAVGVLEALNRLLRAQMAG</sequence>